<evidence type="ECO:0000313" key="3">
    <source>
        <dbReference type="EMBL" id="THU88655.1"/>
    </source>
</evidence>
<feature type="transmembrane region" description="Helical" evidence="2">
    <location>
        <begin position="139"/>
        <end position="160"/>
    </location>
</feature>
<organism evidence="3 4">
    <name type="scientific">Dendrothele bispora (strain CBS 962.96)</name>
    <dbReference type="NCBI Taxonomy" id="1314807"/>
    <lineage>
        <taxon>Eukaryota</taxon>
        <taxon>Fungi</taxon>
        <taxon>Dikarya</taxon>
        <taxon>Basidiomycota</taxon>
        <taxon>Agaricomycotina</taxon>
        <taxon>Agaricomycetes</taxon>
        <taxon>Agaricomycetidae</taxon>
        <taxon>Agaricales</taxon>
        <taxon>Agaricales incertae sedis</taxon>
        <taxon>Dendrothele</taxon>
    </lineage>
</organism>
<accession>A0A4V4HDU2</accession>
<reference evidence="3 4" key="1">
    <citation type="journal article" date="2019" name="Nat. Ecol. Evol.">
        <title>Megaphylogeny resolves global patterns of mushroom evolution.</title>
        <authorList>
            <person name="Varga T."/>
            <person name="Krizsan K."/>
            <person name="Foldi C."/>
            <person name="Dima B."/>
            <person name="Sanchez-Garcia M."/>
            <person name="Sanchez-Ramirez S."/>
            <person name="Szollosi G.J."/>
            <person name="Szarkandi J.G."/>
            <person name="Papp V."/>
            <person name="Albert L."/>
            <person name="Andreopoulos W."/>
            <person name="Angelini C."/>
            <person name="Antonin V."/>
            <person name="Barry K.W."/>
            <person name="Bougher N.L."/>
            <person name="Buchanan P."/>
            <person name="Buyck B."/>
            <person name="Bense V."/>
            <person name="Catcheside P."/>
            <person name="Chovatia M."/>
            <person name="Cooper J."/>
            <person name="Damon W."/>
            <person name="Desjardin D."/>
            <person name="Finy P."/>
            <person name="Geml J."/>
            <person name="Haridas S."/>
            <person name="Hughes K."/>
            <person name="Justo A."/>
            <person name="Karasinski D."/>
            <person name="Kautmanova I."/>
            <person name="Kiss B."/>
            <person name="Kocsube S."/>
            <person name="Kotiranta H."/>
            <person name="LaButti K.M."/>
            <person name="Lechner B.E."/>
            <person name="Liimatainen K."/>
            <person name="Lipzen A."/>
            <person name="Lukacs Z."/>
            <person name="Mihaltcheva S."/>
            <person name="Morgado L.N."/>
            <person name="Niskanen T."/>
            <person name="Noordeloos M.E."/>
            <person name="Ohm R.A."/>
            <person name="Ortiz-Santana B."/>
            <person name="Ovrebo C."/>
            <person name="Racz N."/>
            <person name="Riley R."/>
            <person name="Savchenko A."/>
            <person name="Shiryaev A."/>
            <person name="Soop K."/>
            <person name="Spirin V."/>
            <person name="Szebenyi C."/>
            <person name="Tomsovsky M."/>
            <person name="Tulloss R.E."/>
            <person name="Uehling J."/>
            <person name="Grigoriev I.V."/>
            <person name="Vagvolgyi C."/>
            <person name="Papp T."/>
            <person name="Martin F.M."/>
            <person name="Miettinen O."/>
            <person name="Hibbett D.S."/>
            <person name="Nagy L.G."/>
        </authorList>
    </citation>
    <scope>NUCLEOTIDE SEQUENCE [LARGE SCALE GENOMIC DNA]</scope>
    <source>
        <strain evidence="3 4">CBS 962.96</strain>
    </source>
</reference>
<evidence type="ECO:0000313" key="4">
    <source>
        <dbReference type="Proteomes" id="UP000297245"/>
    </source>
</evidence>
<gene>
    <name evidence="3" type="ORF">K435DRAFT_803350</name>
</gene>
<evidence type="ECO:0000256" key="1">
    <source>
        <dbReference type="SAM" id="MobiDB-lite"/>
    </source>
</evidence>
<keyword evidence="4" id="KW-1185">Reference proteome</keyword>
<feature type="compositionally biased region" description="Low complexity" evidence="1">
    <location>
        <begin position="104"/>
        <end position="113"/>
    </location>
</feature>
<keyword evidence="2" id="KW-0472">Membrane</keyword>
<proteinExistence type="predicted"/>
<sequence length="161" mass="17224">MSGCNWHSEDTGQRCECSSYSGDESRKCQSCNHSAIIYSSQTSTQLSSDQTRNKMQNILKVLSSRPEEAKEANRGLVGSQKKFSASTAGPSKPRKSSAGGSDNSGTSSGRSGAGAQSGLFNVGKTLLQSDLLSLYCTSVLHYVELVILLTSSLFLPWFLVV</sequence>
<feature type="region of interest" description="Disordered" evidence="1">
    <location>
        <begin position="63"/>
        <end position="113"/>
    </location>
</feature>
<evidence type="ECO:0000256" key="2">
    <source>
        <dbReference type="SAM" id="Phobius"/>
    </source>
</evidence>
<name>A0A4V4HDU2_DENBC</name>
<keyword evidence="2" id="KW-0812">Transmembrane</keyword>
<dbReference type="AlphaFoldDB" id="A0A4V4HDU2"/>
<keyword evidence="2" id="KW-1133">Transmembrane helix</keyword>
<protein>
    <submittedName>
        <fullName evidence="3">Uncharacterized protein</fullName>
    </submittedName>
</protein>
<dbReference type="EMBL" id="ML179401">
    <property type="protein sequence ID" value="THU88655.1"/>
    <property type="molecule type" value="Genomic_DNA"/>
</dbReference>
<dbReference type="Proteomes" id="UP000297245">
    <property type="component" value="Unassembled WGS sequence"/>
</dbReference>